<evidence type="ECO:0000313" key="16">
    <source>
        <dbReference type="Proteomes" id="UP000092444"/>
    </source>
</evidence>
<keyword evidence="4 10" id="KW-0547">Nucleotide-binding</keyword>
<dbReference type="Gene3D" id="3.30.420.40">
    <property type="match status" value="2"/>
</dbReference>
<dbReference type="EnsemblMetazoa" id="GMOY001597-RA">
    <property type="protein sequence ID" value="GMOY001597-PA"/>
    <property type="gene ID" value="GMOY001597"/>
</dbReference>
<feature type="region of interest" description="Disordered" evidence="12">
    <location>
        <begin position="679"/>
        <end position="715"/>
    </location>
</feature>
<dbReference type="InterPro" id="IPR008971">
    <property type="entry name" value="HSP40/DnaJ_pept-bd"/>
</dbReference>
<evidence type="ECO:0000256" key="8">
    <source>
        <dbReference type="ARBA" id="ARBA00023186"/>
    </source>
</evidence>
<dbReference type="FunFam" id="2.10.230.10:FF:000002">
    <property type="entry name" value="Molecular chaperone DnaJ"/>
    <property type="match status" value="1"/>
</dbReference>
<evidence type="ECO:0000256" key="7">
    <source>
        <dbReference type="ARBA" id="ARBA00022840"/>
    </source>
</evidence>
<dbReference type="PROSITE" id="PS00636">
    <property type="entry name" value="DNAJ_1"/>
    <property type="match status" value="1"/>
</dbReference>
<dbReference type="NCBIfam" id="TIGR02349">
    <property type="entry name" value="DnaJ_bact"/>
    <property type="match status" value="1"/>
</dbReference>
<dbReference type="NCBIfam" id="NF008035">
    <property type="entry name" value="PRK10767.1"/>
    <property type="match status" value="1"/>
</dbReference>
<dbReference type="InterPro" id="IPR036410">
    <property type="entry name" value="HSP_DnaJ_Cys-rich_dom_sf"/>
</dbReference>
<feature type="domain" description="CR-type" evidence="14">
    <location>
        <begin position="461"/>
        <end position="543"/>
    </location>
</feature>
<evidence type="ECO:0000256" key="12">
    <source>
        <dbReference type="SAM" id="MobiDB-lite"/>
    </source>
</evidence>
<dbReference type="CDD" id="cd06257">
    <property type="entry name" value="DnaJ"/>
    <property type="match status" value="1"/>
</dbReference>
<dbReference type="GO" id="GO:0140662">
    <property type="term" value="F:ATP-dependent protein folding chaperone"/>
    <property type="evidence" value="ECO:0007669"/>
    <property type="project" value="InterPro"/>
</dbReference>
<name>A0A1B0FDE0_GLOMM</name>
<accession>A0A1B0FDE0</accession>
<dbReference type="EMBL" id="CCAG010014594">
    <property type="status" value="NOT_ANNOTATED_CDS"/>
    <property type="molecule type" value="Genomic_DNA"/>
</dbReference>
<dbReference type="InterPro" id="IPR043129">
    <property type="entry name" value="ATPase_NBD"/>
</dbReference>
<keyword evidence="8" id="KW-0143">Chaperone</keyword>
<dbReference type="PRINTS" id="PR00625">
    <property type="entry name" value="JDOMAIN"/>
</dbReference>
<dbReference type="InterPro" id="IPR013126">
    <property type="entry name" value="Hsp_70_fam"/>
</dbReference>
<comment type="similarity">
    <text evidence="1 10">Belongs to the heat shock protein 70 family.</text>
</comment>
<dbReference type="FunFam" id="2.60.260.20:FF:000005">
    <property type="entry name" value="Chaperone protein dnaJ 1, mitochondrial"/>
    <property type="match status" value="1"/>
</dbReference>
<dbReference type="Gene3D" id="1.10.287.110">
    <property type="entry name" value="DnaJ domain"/>
    <property type="match status" value="1"/>
</dbReference>
<dbReference type="Proteomes" id="UP000092444">
    <property type="component" value="Unassembled WGS sequence"/>
</dbReference>
<dbReference type="PROSITE" id="PS51188">
    <property type="entry name" value="ZF_CR"/>
    <property type="match status" value="1"/>
</dbReference>
<sequence>MLSVRQQKMQQQLLHTDLTTKKNRKSWFTNLGGGTFDVSVIEIGDGVIEVLSTAGNNRLGGDDFDQKVTDWMIEEFKKAEGVDLSNDKMALQRLKEAAEKAKKELSSATTTNINLPFITATAEGPKHFDMNLTRAKFDELTHDLVEKTAEPVRRALSDAGITASELGQVLLVGGSTRIPAVQDKVKQLTGKEPSKSLNPDECVALGASVQGGKLAGDAGAGDILLLDVTPLSLSIETMGGIATRLIERNTTIPTKKSQIFSTAADNQTAVDINVVQGERQFAKDNKSLGQFRLDGIPPARRGVPQIEVTFDIDANGIVNVSAKDLGTGKEQHITITAGSNMSDSEIDKAVKEAAEFEAQDKKHKEAEAKFKEATEAYSVLSDAEKRRQYDQFGHAAFEQGGGGAGGFGGFDFNGADMGDIFGDIFGDLFGGGGRRRANNGPMKGANLRARVNITFEEAVFGCDKELEIVLKDECTTCHGTGAKPGTQPTTCPKCHGEGQIVYTQQSMFGMVRNVQTCPDCNGTGKIIKEKCTSCRGTGYTSSRKKIQVSIPAGIDNGQSIRIRDKGEPGTNGGPRGDLLVEVNVARHPIFQRQDMNIFSTAPLTYAQAALGGEIHINTVDGDVAYEVKPGTQTDTRIRLKGKGVPSLRNKNIRGDHYVTLVVQVPTKLNEEAKEALRKFDEACGNRPASESKDGPEKSEKKKKSFMDKLKETFED</sequence>
<dbReference type="InterPro" id="IPR018253">
    <property type="entry name" value="DnaJ_domain_CS"/>
</dbReference>
<dbReference type="FunFam" id="3.90.640.10:FF:000003">
    <property type="entry name" value="Molecular chaperone DnaK"/>
    <property type="match status" value="1"/>
</dbReference>
<dbReference type="InterPro" id="IPR002939">
    <property type="entry name" value="DnaJ_C"/>
</dbReference>
<dbReference type="STRING" id="37546.A0A1B0FDE0"/>
<dbReference type="SUPFAM" id="SSF49493">
    <property type="entry name" value="HSP40/DnaJ peptide-binding domain"/>
    <property type="match status" value="2"/>
</dbReference>
<dbReference type="GO" id="GO:0051082">
    <property type="term" value="F:unfolded protein binding"/>
    <property type="evidence" value="ECO:0007669"/>
    <property type="project" value="InterPro"/>
</dbReference>
<feature type="zinc finger region" description="CR-type" evidence="9">
    <location>
        <begin position="461"/>
        <end position="543"/>
    </location>
</feature>
<dbReference type="GO" id="GO:0009408">
    <property type="term" value="P:response to heat"/>
    <property type="evidence" value="ECO:0007669"/>
    <property type="project" value="InterPro"/>
</dbReference>
<keyword evidence="6 9" id="KW-0862">Zinc</keyword>
<feature type="coiled-coil region" evidence="11">
    <location>
        <begin position="84"/>
        <end position="111"/>
    </location>
</feature>
<keyword evidence="11" id="KW-0175">Coiled coil</keyword>
<dbReference type="Pfam" id="PF00684">
    <property type="entry name" value="DnaJ_CXXCXGXG"/>
    <property type="match status" value="1"/>
</dbReference>
<dbReference type="InterPro" id="IPR018181">
    <property type="entry name" value="Heat_shock_70_CS"/>
</dbReference>
<dbReference type="Gene3D" id="3.90.640.10">
    <property type="entry name" value="Actin, Chain A, domain 4"/>
    <property type="match status" value="1"/>
</dbReference>
<protein>
    <submittedName>
        <fullName evidence="15">Uncharacterized protein</fullName>
    </submittedName>
</protein>
<dbReference type="CDD" id="cd10719">
    <property type="entry name" value="DnaJ_zf"/>
    <property type="match status" value="1"/>
</dbReference>
<dbReference type="InterPro" id="IPR001305">
    <property type="entry name" value="HSP_DnaJ_Cys-rich_dom"/>
</dbReference>
<dbReference type="SUPFAM" id="SSF100920">
    <property type="entry name" value="Heat shock protein 70kD (HSP70), peptide-binding domain"/>
    <property type="match status" value="1"/>
</dbReference>
<dbReference type="InterPro" id="IPR012724">
    <property type="entry name" value="DnaJ"/>
</dbReference>
<dbReference type="GO" id="GO:0008270">
    <property type="term" value="F:zinc ion binding"/>
    <property type="evidence" value="ECO:0007669"/>
    <property type="project" value="UniProtKB-KW"/>
</dbReference>
<dbReference type="PANTHER" id="PTHR19375">
    <property type="entry name" value="HEAT SHOCK PROTEIN 70KDA"/>
    <property type="match status" value="1"/>
</dbReference>
<dbReference type="GO" id="GO:0031072">
    <property type="term" value="F:heat shock protein binding"/>
    <property type="evidence" value="ECO:0007669"/>
    <property type="project" value="InterPro"/>
</dbReference>
<evidence type="ECO:0000256" key="1">
    <source>
        <dbReference type="ARBA" id="ARBA00007381"/>
    </source>
</evidence>
<dbReference type="Gene3D" id="2.60.34.10">
    <property type="entry name" value="Substrate Binding Domain Of DNAk, Chain A, domain 1"/>
    <property type="match status" value="1"/>
</dbReference>
<proteinExistence type="inferred from homology"/>
<keyword evidence="16" id="KW-1185">Reference proteome</keyword>
<dbReference type="SUPFAM" id="SSF53067">
    <property type="entry name" value="Actin-like ATPase domain"/>
    <property type="match status" value="1"/>
</dbReference>
<evidence type="ECO:0000256" key="10">
    <source>
        <dbReference type="RuleBase" id="RU003322"/>
    </source>
</evidence>
<dbReference type="Pfam" id="PF01556">
    <property type="entry name" value="DnaJ_C"/>
    <property type="match status" value="1"/>
</dbReference>
<evidence type="ECO:0000259" key="13">
    <source>
        <dbReference type="PROSITE" id="PS50076"/>
    </source>
</evidence>
<evidence type="ECO:0000256" key="11">
    <source>
        <dbReference type="SAM" id="Coils"/>
    </source>
</evidence>
<dbReference type="CDD" id="cd10747">
    <property type="entry name" value="DnaJ_C"/>
    <property type="match status" value="1"/>
</dbReference>
<keyword evidence="2 9" id="KW-0479">Metal-binding</keyword>
<dbReference type="InterPro" id="IPR001623">
    <property type="entry name" value="DnaJ_domain"/>
</dbReference>
<evidence type="ECO:0000256" key="4">
    <source>
        <dbReference type="ARBA" id="ARBA00022741"/>
    </source>
</evidence>
<dbReference type="PRINTS" id="PR00301">
    <property type="entry name" value="HEATSHOCK70"/>
</dbReference>
<evidence type="ECO:0000256" key="3">
    <source>
        <dbReference type="ARBA" id="ARBA00022737"/>
    </source>
</evidence>
<evidence type="ECO:0000256" key="2">
    <source>
        <dbReference type="ARBA" id="ARBA00022723"/>
    </source>
</evidence>
<keyword evidence="5 9" id="KW-0863">Zinc-finger</keyword>
<dbReference type="PROSITE" id="PS50076">
    <property type="entry name" value="DNAJ_2"/>
    <property type="match status" value="1"/>
</dbReference>
<evidence type="ECO:0000256" key="9">
    <source>
        <dbReference type="PROSITE-ProRule" id="PRU00546"/>
    </source>
</evidence>
<dbReference type="Gene3D" id="2.10.230.10">
    <property type="entry name" value="Heat shock protein DnaJ, cysteine-rich domain"/>
    <property type="match status" value="1"/>
</dbReference>
<dbReference type="SUPFAM" id="SSF46565">
    <property type="entry name" value="Chaperone J-domain"/>
    <property type="match status" value="1"/>
</dbReference>
<dbReference type="Gene3D" id="2.60.260.20">
    <property type="entry name" value="Urease metallochaperone UreE, N-terminal domain"/>
    <property type="match status" value="2"/>
</dbReference>
<dbReference type="PROSITE" id="PS01036">
    <property type="entry name" value="HSP70_3"/>
    <property type="match status" value="1"/>
</dbReference>
<dbReference type="SUPFAM" id="SSF57938">
    <property type="entry name" value="DnaJ/Hsp40 cysteine-rich domain"/>
    <property type="match status" value="1"/>
</dbReference>
<dbReference type="HAMAP" id="MF_01152">
    <property type="entry name" value="DnaJ"/>
    <property type="match status" value="1"/>
</dbReference>
<keyword evidence="3" id="KW-0677">Repeat</keyword>
<dbReference type="FunFam" id="2.60.34.10:FF:000014">
    <property type="entry name" value="Chaperone protein DnaK HSP70"/>
    <property type="match status" value="1"/>
</dbReference>
<evidence type="ECO:0000313" key="15">
    <source>
        <dbReference type="EnsemblMetazoa" id="GMOY001597-PA"/>
    </source>
</evidence>
<organism evidence="15 16">
    <name type="scientific">Glossina morsitans morsitans</name>
    <name type="common">Savannah tsetse fly</name>
    <dbReference type="NCBI Taxonomy" id="37546"/>
    <lineage>
        <taxon>Eukaryota</taxon>
        <taxon>Metazoa</taxon>
        <taxon>Ecdysozoa</taxon>
        <taxon>Arthropoda</taxon>
        <taxon>Hexapoda</taxon>
        <taxon>Insecta</taxon>
        <taxon>Pterygota</taxon>
        <taxon>Neoptera</taxon>
        <taxon>Endopterygota</taxon>
        <taxon>Diptera</taxon>
        <taxon>Brachycera</taxon>
        <taxon>Muscomorpha</taxon>
        <taxon>Hippoboscoidea</taxon>
        <taxon>Glossinidae</taxon>
        <taxon>Glossina</taxon>
    </lineage>
</organism>
<evidence type="ECO:0000256" key="6">
    <source>
        <dbReference type="ARBA" id="ARBA00022833"/>
    </source>
</evidence>
<dbReference type="InterPro" id="IPR036869">
    <property type="entry name" value="J_dom_sf"/>
</dbReference>
<dbReference type="Pfam" id="PF00012">
    <property type="entry name" value="HSP70"/>
    <property type="match status" value="1"/>
</dbReference>
<evidence type="ECO:0000256" key="5">
    <source>
        <dbReference type="ARBA" id="ARBA00022771"/>
    </source>
</evidence>
<keyword evidence="7 10" id="KW-0067">ATP-binding</keyword>
<feature type="domain" description="J" evidence="13">
    <location>
        <begin position="313"/>
        <end position="393"/>
    </location>
</feature>
<dbReference type="GO" id="GO:0005524">
    <property type="term" value="F:ATP binding"/>
    <property type="evidence" value="ECO:0007669"/>
    <property type="project" value="UniProtKB-KW"/>
</dbReference>
<dbReference type="InterPro" id="IPR029047">
    <property type="entry name" value="HSP70_peptide-bd_sf"/>
</dbReference>
<dbReference type="AlphaFoldDB" id="A0A1B0FDE0"/>
<dbReference type="EMBL" id="CCAG010014595">
    <property type="status" value="NOT_ANNOTATED_CDS"/>
    <property type="molecule type" value="Genomic_DNA"/>
</dbReference>
<evidence type="ECO:0000259" key="14">
    <source>
        <dbReference type="PROSITE" id="PS51188"/>
    </source>
</evidence>
<reference evidence="15" key="1">
    <citation type="submission" date="2020-05" db="UniProtKB">
        <authorList>
            <consortium name="EnsemblMetazoa"/>
        </authorList>
    </citation>
    <scope>IDENTIFICATION</scope>
    <source>
        <strain evidence="15">Yale</strain>
    </source>
</reference>